<dbReference type="Proteomes" id="UP001604335">
    <property type="component" value="Unassembled WGS sequence"/>
</dbReference>
<evidence type="ECO:0000313" key="2">
    <source>
        <dbReference type="Proteomes" id="UP001604335"/>
    </source>
</evidence>
<gene>
    <name evidence="1" type="ORF">VPK24_17445</name>
</gene>
<comment type="caution">
    <text evidence="1">The sequence shown here is derived from an EMBL/GenBank/DDBJ whole genome shotgun (WGS) entry which is preliminary data.</text>
</comment>
<dbReference type="EMBL" id="JAZAQF010000090">
    <property type="protein sequence ID" value="MFG3819434.1"/>
    <property type="molecule type" value="Genomic_DNA"/>
</dbReference>
<organism evidence="1 2">
    <name type="scientific">Limnothrix redekei LRLZ20PSL1</name>
    <dbReference type="NCBI Taxonomy" id="3112953"/>
    <lineage>
        <taxon>Bacteria</taxon>
        <taxon>Bacillati</taxon>
        <taxon>Cyanobacteriota</taxon>
        <taxon>Cyanophyceae</taxon>
        <taxon>Pseudanabaenales</taxon>
        <taxon>Pseudanabaenaceae</taxon>
        <taxon>Limnothrix</taxon>
    </lineage>
</organism>
<name>A0ABW7CE72_9CYAN</name>
<protein>
    <submittedName>
        <fullName evidence="1">Uncharacterized protein</fullName>
    </submittedName>
</protein>
<accession>A0ABW7CE72</accession>
<reference evidence="2" key="1">
    <citation type="journal article" date="2024" name="Algal Res.">
        <title>Biochemical, toxicological and genomic investigation of a high-biomass producing Limnothrix strain isolated from Italian shallow drinking water reservoir.</title>
        <authorList>
            <person name="Simonazzi M."/>
            <person name="Shishido T.K."/>
            <person name="Delbaje E."/>
            <person name="Wahlsten M."/>
            <person name="Fewer D.P."/>
            <person name="Sivonen K."/>
            <person name="Pezzolesi L."/>
            <person name="Pistocchi R."/>
        </authorList>
    </citation>
    <scope>NUCLEOTIDE SEQUENCE [LARGE SCALE GENOMIC DNA]</scope>
    <source>
        <strain evidence="2">LRLZ20PSL1</strain>
    </source>
</reference>
<proteinExistence type="predicted"/>
<keyword evidence="2" id="KW-1185">Reference proteome</keyword>
<dbReference type="RefSeq" id="WP_393015342.1">
    <property type="nucleotide sequence ID" value="NZ_JAZAQF010000090.1"/>
</dbReference>
<evidence type="ECO:0000313" key="1">
    <source>
        <dbReference type="EMBL" id="MFG3819434.1"/>
    </source>
</evidence>
<sequence length="109" mass="12659">MTTNRSSFDQIEQINQIDQIDQLDRLDQILISFESAADQWIPSIWVHPCQLKRKIADFNDFRNEVQPVVNSFVSSWPPLRKRVSIEIRLLAPNPQPPKVMPMGIATDHH</sequence>